<evidence type="ECO:0000313" key="2">
    <source>
        <dbReference type="EMBL" id="CAA7031141.1"/>
    </source>
</evidence>
<dbReference type="EMBL" id="CACVBM020001103">
    <property type="protein sequence ID" value="CAA7031141.1"/>
    <property type="molecule type" value="Genomic_DNA"/>
</dbReference>
<evidence type="ECO:0000256" key="1">
    <source>
        <dbReference type="SAM" id="MobiDB-lite"/>
    </source>
</evidence>
<protein>
    <submittedName>
        <fullName evidence="2">Uncharacterized protein</fullName>
    </submittedName>
</protein>
<gene>
    <name evidence="2" type="ORF">MERR_LOCUS18376</name>
</gene>
<name>A0A6D2IX12_9BRAS</name>
<sequence length="231" mass="24563">MVTATRQGLIRPSKKRSTKHSDGSASAPVEIDDPVEETTIPNPPPQNSNMQEGAAVVDDNSNKQLVPYEAESDSFTTAEDEEAGGEEATAEKSENRQDEKPSDPHTAGTLDPPPTEGATEAAVTTPPVVTVGDELNATATEIPEPDTSIPPSDLRSAASPSQVDNREDTEALDELNLGEPSRSEQKEPSPDPPNVTVPTSPSPVLDQTRYAVSNEELSEEDISLIPLEEES</sequence>
<dbReference type="Proteomes" id="UP000467841">
    <property type="component" value="Unassembled WGS sequence"/>
</dbReference>
<feature type="compositionally biased region" description="Low complexity" evidence="1">
    <location>
        <begin position="116"/>
        <end position="132"/>
    </location>
</feature>
<proteinExistence type="predicted"/>
<feature type="region of interest" description="Disordered" evidence="1">
    <location>
        <begin position="1"/>
        <end position="205"/>
    </location>
</feature>
<accession>A0A6D2IX12</accession>
<comment type="caution">
    <text evidence="2">The sequence shown here is derived from an EMBL/GenBank/DDBJ whole genome shotgun (WGS) entry which is preliminary data.</text>
</comment>
<evidence type="ECO:0000313" key="3">
    <source>
        <dbReference type="Proteomes" id="UP000467841"/>
    </source>
</evidence>
<organism evidence="2 3">
    <name type="scientific">Microthlaspi erraticum</name>
    <dbReference type="NCBI Taxonomy" id="1685480"/>
    <lineage>
        <taxon>Eukaryota</taxon>
        <taxon>Viridiplantae</taxon>
        <taxon>Streptophyta</taxon>
        <taxon>Embryophyta</taxon>
        <taxon>Tracheophyta</taxon>
        <taxon>Spermatophyta</taxon>
        <taxon>Magnoliopsida</taxon>
        <taxon>eudicotyledons</taxon>
        <taxon>Gunneridae</taxon>
        <taxon>Pentapetalae</taxon>
        <taxon>rosids</taxon>
        <taxon>malvids</taxon>
        <taxon>Brassicales</taxon>
        <taxon>Brassicaceae</taxon>
        <taxon>Coluteocarpeae</taxon>
        <taxon>Microthlaspi</taxon>
    </lineage>
</organism>
<dbReference type="AlphaFoldDB" id="A0A6D2IX12"/>
<feature type="compositionally biased region" description="Basic and acidic residues" evidence="1">
    <location>
        <begin position="89"/>
        <end position="103"/>
    </location>
</feature>
<keyword evidence="3" id="KW-1185">Reference proteome</keyword>
<reference evidence="2" key="1">
    <citation type="submission" date="2020-01" db="EMBL/GenBank/DDBJ databases">
        <authorList>
            <person name="Mishra B."/>
        </authorList>
    </citation>
    <scope>NUCLEOTIDE SEQUENCE [LARGE SCALE GENOMIC DNA]</scope>
</reference>